<dbReference type="Proteomes" id="UP000240880">
    <property type="component" value="Unassembled WGS sequence"/>
</dbReference>
<dbReference type="Pfam" id="PF11838">
    <property type="entry name" value="ERAP1_C"/>
    <property type="match status" value="1"/>
</dbReference>
<feature type="binding site" evidence="9">
    <location>
        <position position="266"/>
    </location>
    <ligand>
        <name>Zn(2+)</name>
        <dbReference type="ChEBI" id="CHEBI:29105"/>
        <note>catalytic</note>
    </ligand>
</feature>
<dbReference type="InterPro" id="IPR045357">
    <property type="entry name" value="Aminopeptidase_N-like_N"/>
</dbReference>
<dbReference type="SUPFAM" id="SSF55486">
    <property type="entry name" value="Metalloproteases ('zincins'), catalytic domain"/>
    <property type="match status" value="1"/>
</dbReference>
<comment type="caution">
    <text evidence="15">The sequence shown here is derived from an EMBL/GenBank/DDBJ whole genome shotgun (WGS) entry which is preliminary data.</text>
</comment>
<feature type="domain" description="Aminopeptidase N-like N-terminal" evidence="14">
    <location>
        <begin position="5"/>
        <end position="162"/>
    </location>
</feature>
<dbReference type="PANTHER" id="PTHR11533">
    <property type="entry name" value="PROTEASE M1 ZINC METALLOPROTEASE"/>
    <property type="match status" value="1"/>
</dbReference>
<evidence type="ECO:0000256" key="9">
    <source>
        <dbReference type="PIRSR" id="PIRSR634016-3"/>
    </source>
</evidence>
<dbReference type="GO" id="GO:0006508">
    <property type="term" value="P:proteolysis"/>
    <property type="evidence" value="ECO:0007669"/>
    <property type="project" value="UniProtKB-KW"/>
</dbReference>
<proteinExistence type="inferred from homology"/>
<evidence type="ECO:0000313" key="16">
    <source>
        <dbReference type="Proteomes" id="UP000240880"/>
    </source>
</evidence>
<feature type="domain" description="Peptidase M1 membrane alanine aminopeptidase" evidence="12">
    <location>
        <begin position="195"/>
        <end position="411"/>
    </location>
</feature>
<protein>
    <recommendedName>
        <fullName evidence="11">Aminopeptidase</fullName>
        <ecNumber evidence="11">3.4.11.-</ecNumber>
    </recommendedName>
</protein>
<keyword evidence="6 9" id="KW-0862">Zinc</keyword>
<evidence type="ECO:0000259" key="13">
    <source>
        <dbReference type="Pfam" id="PF11838"/>
    </source>
</evidence>
<comment type="similarity">
    <text evidence="1 11">Belongs to the peptidase M1 family.</text>
</comment>
<gene>
    <name evidence="15" type="ORF">B9Q01_03415</name>
</gene>
<evidence type="ECO:0000256" key="7">
    <source>
        <dbReference type="ARBA" id="ARBA00023049"/>
    </source>
</evidence>
<dbReference type="Gene3D" id="1.25.50.20">
    <property type="match status" value="1"/>
</dbReference>
<evidence type="ECO:0000259" key="12">
    <source>
        <dbReference type="Pfam" id="PF01433"/>
    </source>
</evidence>
<dbReference type="GO" id="GO:0043171">
    <property type="term" value="P:peptide catabolic process"/>
    <property type="evidence" value="ECO:0007669"/>
    <property type="project" value="TreeGrafter"/>
</dbReference>
<feature type="site" description="Transition state stabilizer" evidence="10">
    <location>
        <position position="352"/>
    </location>
</feature>
<keyword evidence="7 11" id="KW-0482">Metalloprotease</keyword>
<comment type="cofactor">
    <cofactor evidence="9 11">
        <name>Zn(2+)</name>
        <dbReference type="ChEBI" id="CHEBI:29105"/>
    </cofactor>
    <text evidence="9 11">Binds 1 zinc ion per subunit.</text>
</comment>
<name>A0A2R6ABY5_9ARCH</name>
<dbReference type="GO" id="GO:0016020">
    <property type="term" value="C:membrane"/>
    <property type="evidence" value="ECO:0007669"/>
    <property type="project" value="TreeGrafter"/>
</dbReference>
<evidence type="ECO:0000256" key="2">
    <source>
        <dbReference type="ARBA" id="ARBA00022438"/>
    </source>
</evidence>
<feature type="binding site" evidence="9">
    <location>
        <position position="289"/>
    </location>
    <ligand>
        <name>Zn(2+)</name>
        <dbReference type="ChEBI" id="CHEBI:29105"/>
        <note>catalytic</note>
    </ligand>
</feature>
<dbReference type="PANTHER" id="PTHR11533:SF174">
    <property type="entry name" value="PUROMYCIN-SENSITIVE AMINOPEPTIDASE-RELATED"/>
    <property type="match status" value="1"/>
</dbReference>
<keyword evidence="5 11" id="KW-0378">Hydrolase</keyword>
<keyword evidence="4 9" id="KW-0479">Metal-binding</keyword>
<dbReference type="InterPro" id="IPR042097">
    <property type="entry name" value="Aminopeptidase_N-like_N_sf"/>
</dbReference>
<dbReference type="InterPro" id="IPR027268">
    <property type="entry name" value="Peptidase_M4/M1_CTD_sf"/>
</dbReference>
<evidence type="ECO:0000256" key="1">
    <source>
        <dbReference type="ARBA" id="ARBA00010136"/>
    </source>
</evidence>
<organism evidence="15 16">
    <name type="scientific">Candidatus Marsarchaeota G1 archaeon OSP_D</name>
    <dbReference type="NCBI Taxonomy" id="1978155"/>
    <lineage>
        <taxon>Archaea</taxon>
        <taxon>Candidatus Marsarchaeota</taxon>
        <taxon>Candidatus Marsarchaeota group 1</taxon>
    </lineage>
</organism>
<dbReference type="AlphaFoldDB" id="A0A2R6ABY5"/>
<dbReference type="GO" id="GO:0070006">
    <property type="term" value="F:metalloaminopeptidase activity"/>
    <property type="evidence" value="ECO:0007669"/>
    <property type="project" value="TreeGrafter"/>
</dbReference>
<dbReference type="InterPro" id="IPR001930">
    <property type="entry name" value="Peptidase_M1"/>
</dbReference>
<feature type="active site" description="Proton acceptor" evidence="8">
    <location>
        <position position="267"/>
    </location>
</feature>
<feature type="domain" description="ERAP1-like C-terminal" evidence="13">
    <location>
        <begin position="479"/>
        <end position="763"/>
    </location>
</feature>
<dbReference type="InterPro" id="IPR014782">
    <property type="entry name" value="Peptidase_M1_dom"/>
</dbReference>
<dbReference type="InterPro" id="IPR050344">
    <property type="entry name" value="Peptidase_M1_aminopeptidases"/>
</dbReference>
<evidence type="ECO:0000313" key="15">
    <source>
        <dbReference type="EMBL" id="PSN83823.1"/>
    </source>
</evidence>
<dbReference type="Gene3D" id="1.10.390.10">
    <property type="entry name" value="Neutral Protease Domain 2"/>
    <property type="match status" value="1"/>
</dbReference>
<evidence type="ECO:0000256" key="11">
    <source>
        <dbReference type="RuleBase" id="RU364040"/>
    </source>
</evidence>
<evidence type="ECO:0000256" key="6">
    <source>
        <dbReference type="ARBA" id="ARBA00022833"/>
    </source>
</evidence>
<dbReference type="GO" id="GO:0005615">
    <property type="term" value="C:extracellular space"/>
    <property type="evidence" value="ECO:0007669"/>
    <property type="project" value="TreeGrafter"/>
</dbReference>
<dbReference type="GO" id="GO:0005737">
    <property type="term" value="C:cytoplasm"/>
    <property type="evidence" value="ECO:0007669"/>
    <property type="project" value="TreeGrafter"/>
</dbReference>
<dbReference type="SUPFAM" id="SSF63737">
    <property type="entry name" value="Leukotriene A4 hydrolase N-terminal domain"/>
    <property type="match status" value="1"/>
</dbReference>
<keyword evidence="3 11" id="KW-0645">Protease</keyword>
<evidence type="ECO:0000256" key="4">
    <source>
        <dbReference type="ARBA" id="ARBA00022723"/>
    </source>
</evidence>
<dbReference type="Pfam" id="PF17900">
    <property type="entry name" value="Peptidase_M1_N"/>
    <property type="match status" value="1"/>
</dbReference>
<keyword evidence="2 11" id="KW-0031">Aminopeptidase</keyword>
<evidence type="ECO:0000256" key="3">
    <source>
        <dbReference type="ARBA" id="ARBA00022670"/>
    </source>
</evidence>
<dbReference type="EC" id="3.4.11.-" evidence="11"/>
<dbReference type="Gene3D" id="2.60.40.1910">
    <property type="match status" value="1"/>
</dbReference>
<dbReference type="Gene3D" id="2.60.40.1730">
    <property type="entry name" value="tricorn interacting facor f3 domain"/>
    <property type="match status" value="1"/>
</dbReference>
<sequence length="775" mass="88497">MVNVESYQLFLDFELPNYTGSVKIEYSDCDEKLALDCEGLEIHFVKPSVSWIMENQKLVLHGVESKGTLEIGFSGKVAKDALVGIYTAFYENGSIVTTQFEPIYARRLFPCIDHPAYKAKFKLVVSVNEALKVISNMPCSVEKSGNKLVYTFEETPPMSTYLLYLGIGDFTELESGTKPKLILACVKGRESKTNYPLKTGVSVLEFFECYFGIPYPLPKLHFVAVPGTAAGGMENWGAITFGEVYLLADENSPVEQKINCVYIIAHEVAHQWFGDLVTMKWWDDLWLNESFATLMGFKAMQALKPEWEPFSVFVQEEMKFGLLEDSLSTTHPIQAKVNEAHEIEGIFDAISYSKGASVLRMLEAYLGEDAFRRGVNLYLRTHAYSNAEGKHFWGALSQVTSSDVGSLAEEWISKAGYPVLLIEVQANKMKIRQERFSLATSPSETWKVPLTMEVNSKTKSVLLRKEEEVLEFEDEISSFKLNLNRTGFYRVYYSSLDKLSELNAIEKAALLNDYFNFALSGRISFSEYLDVARRYFDEKEFLPVLELSDELVLLYTLSPEKHSPLFREFHLKQLPRWKNKKGEMQTLTYSTLCERLALFDESYALGLSELFAHYDLVEPNLKQAVAYAYAVSTRDFETLFERWSKSSDPEEKMRFLRSLGAIRSEDAFEKLLELTFKGVFKARDGALLIGATSNNPWQRKALLRALISEYEKFEEYSQTLTGYRWSVARFLVSPLSKEGATNPHVERVLEKMQSKETAREVQKIRELSKAYSRLI</sequence>
<evidence type="ECO:0000256" key="8">
    <source>
        <dbReference type="PIRSR" id="PIRSR634016-1"/>
    </source>
</evidence>
<dbReference type="EMBL" id="NEXC01000014">
    <property type="protein sequence ID" value="PSN83823.1"/>
    <property type="molecule type" value="Genomic_DNA"/>
</dbReference>
<dbReference type="FunFam" id="1.10.390.10:FF:000006">
    <property type="entry name" value="Puromycin-sensitive aminopeptidase"/>
    <property type="match status" value="1"/>
</dbReference>
<dbReference type="GO" id="GO:0042277">
    <property type="term" value="F:peptide binding"/>
    <property type="evidence" value="ECO:0007669"/>
    <property type="project" value="TreeGrafter"/>
</dbReference>
<feature type="binding site" evidence="9">
    <location>
        <position position="270"/>
    </location>
    <ligand>
        <name>Zn(2+)</name>
        <dbReference type="ChEBI" id="CHEBI:29105"/>
        <note>catalytic</note>
    </ligand>
</feature>
<dbReference type="GO" id="GO:0008270">
    <property type="term" value="F:zinc ion binding"/>
    <property type="evidence" value="ECO:0007669"/>
    <property type="project" value="UniProtKB-UniRule"/>
</dbReference>
<dbReference type="InterPro" id="IPR034016">
    <property type="entry name" value="M1_APN-typ"/>
</dbReference>
<evidence type="ECO:0000256" key="5">
    <source>
        <dbReference type="ARBA" id="ARBA00022801"/>
    </source>
</evidence>
<reference evidence="15 16" key="1">
    <citation type="submission" date="2017-04" db="EMBL/GenBank/DDBJ databases">
        <title>Novel microbial lineages endemic to geothermal iron-oxide mats fill important gaps in the evolutionary history of Archaea.</title>
        <authorList>
            <person name="Jay Z.J."/>
            <person name="Beam J.P."/>
            <person name="Dlakic M."/>
            <person name="Rusch D.B."/>
            <person name="Kozubal M.A."/>
            <person name="Inskeep W.P."/>
        </authorList>
    </citation>
    <scope>NUCLEOTIDE SEQUENCE [LARGE SCALE GENOMIC DNA]</scope>
    <source>
        <strain evidence="15">OSP_D</strain>
    </source>
</reference>
<dbReference type="InterPro" id="IPR024571">
    <property type="entry name" value="ERAP1-like_C_dom"/>
</dbReference>
<dbReference type="CDD" id="cd09601">
    <property type="entry name" value="M1_APN-Q_like"/>
    <property type="match status" value="1"/>
</dbReference>
<dbReference type="Pfam" id="PF01433">
    <property type="entry name" value="Peptidase_M1"/>
    <property type="match status" value="1"/>
</dbReference>
<evidence type="ECO:0000259" key="14">
    <source>
        <dbReference type="Pfam" id="PF17900"/>
    </source>
</evidence>
<evidence type="ECO:0000256" key="10">
    <source>
        <dbReference type="PIRSR" id="PIRSR634016-4"/>
    </source>
</evidence>
<dbReference type="PRINTS" id="PR00756">
    <property type="entry name" value="ALADIPTASE"/>
</dbReference>
<accession>A0A2R6ABY5</accession>